<name>A0AA38NXA8_9AGAR</name>
<dbReference type="AlphaFoldDB" id="A0AA38NXA8"/>
<reference evidence="1" key="1">
    <citation type="submission" date="2022-08" db="EMBL/GenBank/DDBJ databases">
        <authorList>
            <consortium name="DOE Joint Genome Institute"/>
            <person name="Min B."/>
            <person name="Riley R."/>
            <person name="Sierra-Patev S."/>
            <person name="Naranjo-Ortiz M."/>
            <person name="Looney B."/>
            <person name="Konkel Z."/>
            <person name="Slot J.C."/>
            <person name="Sakamoto Y."/>
            <person name="Steenwyk J.L."/>
            <person name="Rokas A."/>
            <person name="Carro J."/>
            <person name="Camarero S."/>
            <person name="Ferreira P."/>
            <person name="Molpeceres G."/>
            <person name="Ruiz-Duenas F.J."/>
            <person name="Serrano A."/>
            <person name="Henrissat B."/>
            <person name="Drula E."/>
            <person name="Hughes K.W."/>
            <person name="Mata J.L."/>
            <person name="Ishikawa N.K."/>
            <person name="Vargas-Isla R."/>
            <person name="Ushijima S."/>
            <person name="Smith C.A."/>
            <person name="Ahrendt S."/>
            <person name="Andreopoulos W."/>
            <person name="He G."/>
            <person name="Labutti K."/>
            <person name="Lipzen A."/>
            <person name="Ng V."/>
            <person name="Sandor L."/>
            <person name="Barry K."/>
            <person name="Martinez A.T."/>
            <person name="Xiao Y."/>
            <person name="Gibbons J.G."/>
            <person name="Terashima K."/>
            <person name="Hibbett D.S."/>
            <person name="Grigoriev I.V."/>
        </authorList>
    </citation>
    <scope>NUCLEOTIDE SEQUENCE</scope>
    <source>
        <strain evidence="1">TFB9207</strain>
    </source>
</reference>
<accession>A0AA38NXA8</accession>
<gene>
    <name evidence="1" type="ORF">F5878DRAFT_635403</name>
</gene>
<sequence>MYRPLRQLSSSHSRTILSMYSCFYITVSNSFRPDDTDKLFLKAWDQLVAVAPALEKLLKKAHTEKGQLKYADSLNKISRSILSARQYHTSIIRREIIDFISFDDDDPPLAKHPKSLRGINHPATLRLIIPHRYRDKVDDPEFVKKLQNGSITIRATDWPAFLYNEEQVNDNNIEDGLFTGPIILQVFYAIFFGLGSATTGEYRKNSIAARNGMRKVTGRNIAYAAVQTRFALSAVEKWNIPDGHFDYQVFYNEIVDFFEEYPEDKQSVLTLNFWNK</sequence>
<protein>
    <submittedName>
        <fullName evidence="1">Uncharacterized protein</fullName>
    </submittedName>
</protein>
<organism evidence="1 2">
    <name type="scientific">Lentinula raphanica</name>
    <dbReference type="NCBI Taxonomy" id="153919"/>
    <lineage>
        <taxon>Eukaryota</taxon>
        <taxon>Fungi</taxon>
        <taxon>Dikarya</taxon>
        <taxon>Basidiomycota</taxon>
        <taxon>Agaricomycotina</taxon>
        <taxon>Agaricomycetes</taxon>
        <taxon>Agaricomycetidae</taxon>
        <taxon>Agaricales</taxon>
        <taxon>Marasmiineae</taxon>
        <taxon>Omphalotaceae</taxon>
        <taxon>Lentinula</taxon>
    </lineage>
</organism>
<evidence type="ECO:0000313" key="1">
    <source>
        <dbReference type="EMBL" id="KAJ3832255.1"/>
    </source>
</evidence>
<dbReference type="Proteomes" id="UP001163846">
    <property type="component" value="Unassembled WGS sequence"/>
</dbReference>
<dbReference type="InterPro" id="IPR046521">
    <property type="entry name" value="DUF6698"/>
</dbReference>
<proteinExistence type="predicted"/>
<dbReference type="EMBL" id="MU807023">
    <property type="protein sequence ID" value="KAJ3832255.1"/>
    <property type="molecule type" value="Genomic_DNA"/>
</dbReference>
<comment type="caution">
    <text evidence="1">The sequence shown here is derived from an EMBL/GenBank/DDBJ whole genome shotgun (WGS) entry which is preliminary data.</text>
</comment>
<keyword evidence="2" id="KW-1185">Reference proteome</keyword>
<evidence type="ECO:0000313" key="2">
    <source>
        <dbReference type="Proteomes" id="UP001163846"/>
    </source>
</evidence>
<dbReference type="Pfam" id="PF20414">
    <property type="entry name" value="DUF6698"/>
    <property type="match status" value="1"/>
</dbReference>